<sequence length="530" mass="59866">MSATSVSSKIAVNPANTASGITSFHSGREQFVMKKSYSIENGYAGRRRSLVDDARFETKVNRQNRENLLHENSLSRENSTSQEELVLPEDAFTVGENGRLLVAIIIRMREELVTLSRTFKTIQHCKGTLLHVESRPSHNKEEPQFEVILKLDIARDNLVSLLKLMKQSTSLSRVTVASATNFVGDIPEIWFPKHISELDLCNHLVTRYEPDLDQGHPGFTDVVYRKRRQDIANIAFNYKHGEPIPRVEYSLEDKTTWKAVYTELMSLLPKHACRQHLEALTLLEKECGYAADNIPQLEDISNFLKRRTGFSLRPAAGLLTARDFLASLAYRVFQCTQYVRHSSSPYHSPEPDSIHELLGHVPILADRNFAQFSQELGLASLGASDSDIEKFSTMYWFTVEFGLCKQNGELKAYGAGLLSSYGELKHALSGKPSLLAFDPTVCAVQPYQDQDYQDVYFVAESLEDALQKFRGWVAENIRRPYEVCYDPFTQTAEVVDSITALANVTKQVQTDLSHVCTALHKMNPGLCCKW</sequence>
<proteinExistence type="inferred from homology"/>
<dbReference type="AlphaFoldDB" id="A0A0P5UTV4"/>
<keyword evidence="3 7" id="KW-0479">Metal-binding</keyword>
<keyword evidence="4" id="KW-0560">Oxidoreductase</keyword>
<evidence type="ECO:0000313" key="10">
    <source>
        <dbReference type="EMBL" id="JAJ24956.1"/>
    </source>
</evidence>
<dbReference type="Pfam" id="PF00351">
    <property type="entry name" value="Biopterin_H"/>
    <property type="match status" value="1"/>
</dbReference>
<dbReference type="GO" id="GO:0004511">
    <property type="term" value="F:tyrosine 3-monooxygenase activity"/>
    <property type="evidence" value="ECO:0007669"/>
    <property type="project" value="TreeGrafter"/>
</dbReference>
<dbReference type="GO" id="GO:0005506">
    <property type="term" value="F:iron ion binding"/>
    <property type="evidence" value="ECO:0007669"/>
    <property type="project" value="InterPro"/>
</dbReference>
<dbReference type="KEGG" id="dmk:116920573"/>
<dbReference type="InterPro" id="IPR036329">
    <property type="entry name" value="Aro-AA_hydroxylase_C_sf"/>
</dbReference>
<feature type="binding site" evidence="7">
    <location>
        <position position="360"/>
    </location>
    <ligand>
        <name>Fe cation</name>
        <dbReference type="ChEBI" id="CHEBI:24875"/>
    </ligand>
</feature>
<dbReference type="PROSITE" id="PS00367">
    <property type="entry name" value="BH4_AAA_HYDROXYL_1"/>
    <property type="match status" value="1"/>
</dbReference>
<dbReference type="RefSeq" id="XP_032782607.1">
    <property type="nucleotide sequence ID" value="XM_032926716.1"/>
</dbReference>
<evidence type="ECO:0000256" key="4">
    <source>
        <dbReference type="ARBA" id="ARBA00023002"/>
    </source>
</evidence>
<dbReference type="GO" id="GO:0043204">
    <property type="term" value="C:perikaryon"/>
    <property type="evidence" value="ECO:0007669"/>
    <property type="project" value="TreeGrafter"/>
</dbReference>
<dbReference type="InterPro" id="IPR019773">
    <property type="entry name" value="Tyrosine_3-monooxygenase-like"/>
</dbReference>
<feature type="binding site" evidence="7">
    <location>
        <position position="400"/>
    </location>
    <ligand>
        <name>Fe cation</name>
        <dbReference type="ChEBI" id="CHEBI:24875"/>
    </ligand>
</feature>
<dbReference type="GO" id="GO:0005737">
    <property type="term" value="C:cytoplasm"/>
    <property type="evidence" value="ECO:0007669"/>
    <property type="project" value="TreeGrafter"/>
</dbReference>
<accession>A0A0P5UTV4</accession>
<protein>
    <submittedName>
        <fullName evidence="10">Tyrosine 3-monooxygenase</fullName>
    </submittedName>
</protein>
<feature type="non-terminal residue" evidence="10">
    <location>
        <position position="530"/>
    </location>
</feature>
<dbReference type="EMBL" id="GDIP01198445">
    <property type="protein sequence ID" value="JAJ24957.1"/>
    <property type="molecule type" value="Transcribed_RNA"/>
</dbReference>
<feature type="domain" description="Biopterin-dependent aromatic amino acid hydroxylase family profile" evidence="9">
    <location>
        <begin position="174"/>
        <end position="523"/>
    </location>
</feature>
<dbReference type="FunFam" id="1.10.800.10:FF:000002">
    <property type="entry name" value="Tyrosine 3-monooxygenase"/>
    <property type="match status" value="1"/>
</dbReference>
<evidence type="ECO:0000256" key="6">
    <source>
        <dbReference type="ARBA" id="ARBA00023033"/>
    </source>
</evidence>
<comment type="similarity">
    <text evidence="2">Belongs to the biopterin-dependent aromatic amino acid hydroxylase family.</text>
</comment>
<reference evidence="10" key="1">
    <citation type="submission" date="2015-10" db="EMBL/GenBank/DDBJ databases">
        <title>Daphnia magna gene sets from two clonal populations assembled and annotated with EvidentialGene.</title>
        <authorList>
            <person name="Gilbert D."/>
            <person name="Podicheti R."/>
            <person name="Orsini L."/>
            <person name="Colbourne J."/>
            <person name="Pfrender M."/>
        </authorList>
    </citation>
    <scope>NUCLEOTIDE SEQUENCE</scope>
</reference>
<dbReference type="GeneID" id="116920573"/>
<dbReference type="Gene3D" id="1.10.800.10">
    <property type="entry name" value="Aromatic amino acid hydroxylase"/>
    <property type="match status" value="1"/>
</dbReference>
<dbReference type="PIRSF" id="PIRSF000336">
    <property type="entry name" value="TH"/>
    <property type="match status" value="1"/>
</dbReference>
<keyword evidence="6 10" id="KW-0503">Monooxygenase</keyword>
<evidence type="ECO:0000256" key="2">
    <source>
        <dbReference type="ARBA" id="ARBA00009712"/>
    </source>
</evidence>
<dbReference type="PANTHER" id="PTHR11473">
    <property type="entry name" value="AROMATIC AMINO ACID HYDROXYLASE"/>
    <property type="match status" value="1"/>
</dbReference>
<dbReference type="InterPro" id="IPR019774">
    <property type="entry name" value="Aromatic-AA_hydroxylase_C"/>
</dbReference>
<dbReference type="PROSITE" id="PS51410">
    <property type="entry name" value="BH4_AAA_HYDROXYL_2"/>
    <property type="match status" value="1"/>
</dbReference>
<organism evidence="10">
    <name type="scientific">Daphnia magna</name>
    <dbReference type="NCBI Taxonomy" id="35525"/>
    <lineage>
        <taxon>Eukaryota</taxon>
        <taxon>Metazoa</taxon>
        <taxon>Ecdysozoa</taxon>
        <taxon>Arthropoda</taxon>
        <taxon>Crustacea</taxon>
        <taxon>Branchiopoda</taxon>
        <taxon>Diplostraca</taxon>
        <taxon>Cladocera</taxon>
        <taxon>Anomopoda</taxon>
        <taxon>Daphniidae</taxon>
        <taxon>Daphnia</taxon>
    </lineage>
</organism>
<dbReference type="PANTHER" id="PTHR11473:SF15">
    <property type="entry name" value="TYROSINE 3-MONOOXYGENASE"/>
    <property type="match status" value="1"/>
</dbReference>
<feature type="binding site" evidence="7">
    <location>
        <position position="355"/>
    </location>
    <ligand>
        <name>Fe cation</name>
        <dbReference type="ChEBI" id="CHEBI:24875"/>
    </ligand>
</feature>
<dbReference type="EMBL" id="GDIP01198446">
    <property type="protein sequence ID" value="JAJ24956.1"/>
    <property type="molecule type" value="Transcribed_RNA"/>
</dbReference>
<dbReference type="InterPro" id="IPR036951">
    <property type="entry name" value="ArAA_hydroxylase_sf"/>
</dbReference>
<dbReference type="InterPro" id="IPR001273">
    <property type="entry name" value="ArAA_hydroxylase"/>
</dbReference>
<dbReference type="OrthoDB" id="983542at2759"/>
<comment type="cofactor">
    <cofactor evidence="1 8">
        <name>Fe(2+)</name>
        <dbReference type="ChEBI" id="CHEBI:29033"/>
    </cofactor>
</comment>
<evidence type="ECO:0000256" key="7">
    <source>
        <dbReference type="PIRSR" id="PIRSR000336-1"/>
    </source>
</evidence>
<dbReference type="PRINTS" id="PR00372">
    <property type="entry name" value="FYWHYDRXLASE"/>
</dbReference>
<evidence type="ECO:0000256" key="8">
    <source>
        <dbReference type="PIRSR" id="PIRSR601273-2"/>
    </source>
</evidence>
<name>A0A0P5UTV4_9CRUS</name>
<dbReference type="GO" id="GO:0030424">
    <property type="term" value="C:axon"/>
    <property type="evidence" value="ECO:0007669"/>
    <property type="project" value="TreeGrafter"/>
</dbReference>
<keyword evidence="5 7" id="KW-0408">Iron</keyword>
<evidence type="ECO:0000256" key="5">
    <source>
        <dbReference type="ARBA" id="ARBA00023004"/>
    </source>
</evidence>
<evidence type="ECO:0000259" key="9">
    <source>
        <dbReference type="PROSITE" id="PS51410"/>
    </source>
</evidence>
<reference evidence="10" key="2">
    <citation type="submission" date="2015-10" db="EMBL/GenBank/DDBJ databases">
        <authorList>
            <person name="Gilbert D.G."/>
        </authorList>
    </citation>
    <scope>NUCLEOTIDE SEQUENCE</scope>
</reference>
<dbReference type="GO" id="GO:0006585">
    <property type="term" value="P:dopamine biosynthetic process from tyrosine"/>
    <property type="evidence" value="ECO:0007669"/>
    <property type="project" value="TreeGrafter"/>
</dbReference>
<evidence type="ECO:0000256" key="1">
    <source>
        <dbReference type="ARBA" id="ARBA00001954"/>
    </source>
</evidence>
<dbReference type="InterPro" id="IPR018301">
    <property type="entry name" value="ArAA_hydroxylase_Fe/CU_BS"/>
</dbReference>
<dbReference type="SUPFAM" id="SSF56534">
    <property type="entry name" value="Aromatic aminoacid monoxygenases, catalytic and oligomerization domains"/>
    <property type="match status" value="1"/>
</dbReference>
<evidence type="ECO:0000256" key="3">
    <source>
        <dbReference type="ARBA" id="ARBA00022723"/>
    </source>
</evidence>